<accession>A2F2D0</accession>
<dbReference type="Proteomes" id="UP000001542">
    <property type="component" value="Unassembled WGS sequence"/>
</dbReference>
<evidence type="ECO:0000313" key="1">
    <source>
        <dbReference type="EMBL" id="EAY00949.1"/>
    </source>
</evidence>
<evidence type="ECO:0000313" key="2">
    <source>
        <dbReference type="Proteomes" id="UP000001542"/>
    </source>
</evidence>
<dbReference type="EMBL" id="DS113584">
    <property type="protein sequence ID" value="EAY00949.1"/>
    <property type="molecule type" value="Genomic_DNA"/>
</dbReference>
<reference evidence="1" key="2">
    <citation type="journal article" date="2007" name="Science">
        <title>Draft genome sequence of the sexually transmitted pathogen Trichomonas vaginalis.</title>
        <authorList>
            <person name="Carlton J.M."/>
            <person name="Hirt R.P."/>
            <person name="Silva J.C."/>
            <person name="Delcher A.L."/>
            <person name="Schatz M."/>
            <person name="Zhao Q."/>
            <person name="Wortman J.R."/>
            <person name="Bidwell S.L."/>
            <person name="Alsmark U.C.M."/>
            <person name="Besteiro S."/>
            <person name="Sicheritz-Ponten T."/>
            <person name="Noel C.J."/>
            <person name="Dacks J.B."/>
            <person name="Foster P.G."/>
            <person name="Simillion C."/>
            <person name="Van de Peer Y."/>
            <person name="Miranda-Saavedra D."/>
            <person name="Barton G.J."/>
            <person name="Westrop G.D."/>
            <person name="Mueller S."/>
            <person name="Dessi D."/>
            <person name="Fiori P.L."/>
            <person name="Ren Q."/>
            <person name="Paulsen I."/>
            <person name="Zhang H."/>
            <person name="Bastida-Corcuera F.D."/>
            <person name="Simoes-Barbosa A."/>
            <person name="Brown M.T."/>
            <person name="Hayes R.D."/>
            <person name="Mukherjee M."/>
            <person name="Okumura C.Y."/>
            <person name="Schneider R."/>
            <person name="Smith A.J."/>
            <person name="Vanacova S."/>
            <person name="Villalvazo M."/>
            <person name="Haas B.J."/>
            <person name="Pertea M."/>
            <person name="Feldblyum T.V."/>
            <person name="Utterback T.R."/>
            <person name="Shu C.L."/>
            <person name="Osoegawa K."/>
            <person name="de Jong P.J."/>
            <person name="Hrdy I."/>
            <person name="Horvathova L."/>
            <person name="Zubacova Z."/>
            <person name="Dolezal P."/>
            <person name="Malik S.B."/>
            <person name="Logsdon J.M. Jr."/>
            <person name="Henze K."/>
            <person name="Gupta A."/>
            <person name="Wang C.C."/>
            <person name="Dunne R.L."/>
            <person name="Upcroft J.A."/>
            <person name="Upcroft P."/>
            <person name="White O."/>
            <person name="Salzberg S.L."/>
            <person name="Tang P."/>
            <person name="Chiu C.-H."/>
            <person name="Lee Y.-S."/>
            <person name="Embley T.M."/>
            <person name="Coombs G.H."/>
            <person name="Mottram J.C."/>
            <person name="Tachezy J."/>
            <person name="Fraser-Liggett C.M."/>
            <person name="Johnson P.J."/>
        </authorList>
    </citation>
    <scope>NUCLEOTIDE SEQUENCE [LARGE SCALE GENOMIC DNA]</scope>
    <source>
        <strain evidence="1">G3</strain>
    </source>
</reference>
<dbReference type="InParanoid" id="A2F2D0"/>
<dbReference type="VEuPathDB" id="TrichDB:TVAG_493220"/>
<sequence>MGYNIEIDYSKFKIECKSDNAVVNIDDFLKNDIKHLIYTQRFIEIRDIMEKNKIPPKMLSEYLNLKIQLPSSILKHSTNEIIDYILRKAKESYENDNKTRKVVDLTDSEFSQFPKSISENQVEKPNEWEIDQVKKMLSNYKIDMSDEMIKYYLDWFGSYDIAISSILQSKLTSDNRLTPI</sequence>
<reference evidence="1" key="1">
    <citation type="submission" date="2006-10" db="EMBL/GenBank/DDBJ databases">
        <authorList>
            <person name="Amadeo P."/>
            <person name="Zhao Q."/>
            <person name="Wortman J."/>
            <person name="Fraser-Liggett C."/>
            <person name="Carlton J."/>
        </authorList>
    </citation>
    <scope>NUCLEOTIDE SEQUENCE</scope>
    <source>
        <strain evidence="1">G3</strain>
    </source>
</reference>
<keyword evidence="2" id="KW-1185">Reference proteome</keyword>
<name>A2F2D0_TRIV3</name>
<dbReference type="SMR" id="A2F2D0"/>
<protein>
    <submittedName>
        <fullName evidence="1">Uncharacterized protein</fullName>
    </submittedName>
</protein>
<dbReference type="RefSeq" id="XP_001330034.1">
    <property type="nucleotide sequence ID" value="XM_001329999.1"/>
</dbReference>
<dbReference type="KEGG" id="tva:4758772"/>
<gene>
    <name evidence="1" type="ORF">TVAG_493220</name>
</gene>
<dbReference type="AlphaFoldDB" id="A2F2D0"/>
<dbReference type="VEuPathDB" id="TrichDB:TVAGG3_0232950"/>
<organism evidence="1 2">
    <name type="scientific">Trichomonas vaginalis (strain ATCC PRA-98 / G3)</name>
    <dbReference type="NCBI Taxonomy" id="412133"/>
    <lineage>
        <taxon>Eukaryota</taxon>
        <taxon>Metamonada</taxon>
        <taxon>Parabasalia</taxon>
        <taxon>Trichomonadida</taxon>
        <taxon>Trichomonadidae</taxon>
        <taxon>Trichomonas</taxon>
    </lineage>
</organism>
<proteinExistence type="predicted"/>